<dbReference type="GeneID" id="37626918"/>
<dbReference type="Gene3D" id="1.10.3050.10">
    <property type="entry name" value="borna disease virus nucleoprotein, domain 2"/>
    <property type="match status" value="1"/>
</dbReference>
<proteinExistence type="predicted"/>
<evidence type="ECO:0000313" key="3">
    <source>
        <dbReference type="Proteomes" id="UP000232744"/>
    </source>
</evidence>
<evidence type="ECO:0000256" key="1">
    <source>
        <dbReference type="SAM" id="MobiDB-lite"/>
    </source>
</evidence>
<dbReference type="InterPro" id="IPR036260">
    <property type="entry name" value="P40_nucleoprot_sf_BD-vir"/>
</dbReference>
<evidence type="ECO:0000313" key="2">
    <source>
        <dbReference type="EMBL" id="ALJ30336.1"/>
    </source>
</evidence>
<dbReference type="Pfam" id="PF06407">
    <property type="entry name" value="BDV_P40"/>
    <property type="match status" value="1"/>
</dbReference>
<dbReference type="InterPro" id="IPR015969">
    <property type="entry name" value="P40_nucleoprot_sub1_BD-vir"/>
</dbReference>
<dbReference type="InterPro" id="IPR015970">
    <property type="entry name" value="P40_nucleoprot_sub2_BD-vir"/>
</dbReference>
<dbReference type="GO" id="GO:0019013">
    <property type="term" value="C:viral nucleocapsid"/>
    <property type="evidence" value="ECO:0007669"/>
    <property type="project" value="UniProtKB-KW"/>
</dbReference>
<dbReference type="Gene3D" id="1.10.3040.10">
    <property type="entry name" value="borna disease virus nucleoprotein, domain 1"/>
    <property type="match status" value="1"/>
</dbReference>
<dbReference type="RefSeq" id="YP_009512934.1">
    <property type="nucleotide sequence ID" value="NC_039190.1"/>
</dbReference>
<dbReference type="EMBL" id="KR612223">
    <property type="protein sequence ID" value="ALJ30336.1"/>
    <property type="molecule type" value="Viral_cRNA"/>
</dbReference>
<dbReference type="SUPFAM" id="SSF101399">
    <property type="entry name" value="P40 nucleoprotein"/>
    <property type="match status" value="1"/>
</dbReference>
<dbReference type="Proteomes" id="UP000232744">
    <property type="component" value="Segment"/>
</dbReference>
<name>A0A0P0EUS2_9MONO</name>
<dbReference type="OrthoDB" id="3290at10239"/>
<accession>A0A0P0EUS2</accession>
<protein>
    <submittedName>
        <fullName evidence="2">Nucleoprotein</fullName>
    </submittedName>
</protein>
<keyword evidence="3" id="KW-1185">Reference proteome</keyword>
<keyword evidence="2" id="KW-0946">Virion</keyword>
<dbReference type="KEGG" id="vg:37626918"/>
<sequence>MPPKKRPMESSEDMDDSDSQPRLEHMPRLPGTFLQYTSGGTDPHPGIGEEMDIRKNALAFLDAQRRESFHTVTPSLVFLCLLIPGLHAALLFGGVPRESYLSVPVTSADGRTIIKTARFYGKDAQERELTELEVSSIFNHCCSLLIGVVIGSSSKIKAGADQIKKRFRTLMASLNRPTHGETATLLQMFNPHEAIDWINAQPWVGSLVLALLTTDFEPPGKEFMDQIKLVAAYAQMTPYTTIKEYLNECMDATITIPAVVYEIRDFLKVTSELKADHGDLFKYLGAIRHADAIKLAPRNFPNLASAAFYWSKKENPTMTGYRASTIQPGSVVKEAQLARYRRREILRGDDGVNLSGEIADILKDIGVTGIQS</sequence>
<feature type="region of interest" description="Disordered" evidence="1">
    <location>
        <begin position="1"/>
        <end position="31"/>
    </location>
</feature>
<keyword evidence="2" id="KW-0543">Viral nucleoprotein</keyword>
<dbReference type="InterPro" id="IPR009441">
    <property type="entry name" value="P40_nucleoprot_BD-vir"/>
</dbReference>
<organism evidence="2 3">
    <name type="scientific">Parrot bornavirus 5</name>
    <dbReference type="NCBI Taxonomy" id="1884879"/>
    <lineage>
        <taxon>Viruses</taxon>
        <taxon>Riboviria</taxon>
        <taxon>Orthornavirae</taxon>
        <taxon>Negarnaviricota</taxon>
        <taxon>Haploviricotina</taxon>
        <taxon>Monjiviricetes</taxon>
        <taxon>Mononegavirales</taxon>
        <taxon>Bornaviridae</taxon>
        <taxon>Orthobornavirus</taxon>
        <taxon>Orthobornavirus betapsittaciforme</taxon>
    </lineage>
</organism>
<reference evidence="2 3" key="1">
    <citation type="submission" date="2015-05" db="EMBL/GenBank/DDBJ databases">
        <title>Near complete genome sequencing of an avian bornavirus detected in a blue-and-yellow macaw (Ara ararauna).</title>
        <authorList>
            <person name="Marton S."/>
            <person name="Banyai K."/>
            <person name="Ihasz K."/>
            <person name="Kugler R."/>
            <person name="Lengyel G."/>
            <person name="Jakab F."/>
            <person name="Gal J."/>
            <person name="Farkas S.L."/>
        </authorList>
    </citation>
    <scope>NUCLEOTIDE SEQUENCE [LARGE SCALE GENOMIC DNA]</scope>
    <source>
        <strain evidence="2 3">2014-A</strain>
    </source>
</reference>